<sequence>MTVTLRTEAGPDAPALVLRPWTGADVAALIEVYRDPVLRRFTRVPVTGEAEARRWIAAQHEGWAGGHRRSFATWEGDRLVANVVLKNVDPGGGSAEVGYWTAAEARGRGVAPRALDALCRWAFGGLGLRRLDLRHQVDNPASCRVAGKCGFPLVEVVPASPPFPLDGHLHVRWRAESESAGDRSF</sequence>
<dbReference type="InterPro" id="IPR000182">
    <property type="entry name" value="GNAT_dom"/>
</dbReference>
<dbReference type="InterPro" id="IPR051908">
    <property type="entry name" value="Ribosomal_N-acetyltransferase"/>
</dbReference>
<dbReference type="PANTHER" id="PTHR43441:SF10">
    <property type="entry name" value="ACETYLTRANSFERASE"/>
    <property type="match status" value="1"/>
</dbReference>
<dbReference type="Gene3D" id="3.40.630.30">
    <property type="match status" value="1"/>
</dbReference>
<accession>A0A919RAV4</accession>
<dbReference type="EMBL" id="BOOU01000102">
    <property type="protein sequence ID" value="GII81601.1"/>
    <property type="molecule type" value="Genomic_DNA"/>
</dbReference>
<dbReference type="Pfam" id="PF13302">
    <property type="entry name" value="Acetyltransf_3"/>
    <property type="match status" value="1"/>
</dbReference>
<dbReference type="PANTHER" id="PTHR43441">
    <property type="entry name" value="RIBOSOMAL-PROTEIN-SERINE ACETYLTRANSFERASE"/>
    <property type="match status" value="1"/>
</dbReference>
<dbReference type="SUPFAM" id="SSF55729">
    <property type="entry name" value="Acyl-CoA N-acyltransferases (Nat)"/>
    <property type="match status" value="1"/>
</dbReference>
<evidence type="ECO:0000313" key="3">
    <source>
        <dbReference type="Proteomes" id="UP000655287"/>
    </source>
</evidence>
<dbReference type="Proteomes" id="UP000655287">
    <property type="component" value="Unassembled WGS sequence"/>
</dbReference>
<name>A0A919RAV4_9ACTN</name>
<dbReference type="AlphaFoldDB" id="A0A919RAV4"/>
<gene>
    <name evidence="2" type="ORF">Sru01_65830</name>
</gene>
<dbReference type="PROSITE" id="PS51186">
    <property type="entry name" value="GNAT"/>
    <property type="match status" value="1"/>
</dbReference>
<protein>
    <submittedName>
        <fullName evidence="2">Acetyltransferase</fullName>
    </submittedName>
</protein>
<dbReference type="InterPro" id="IPR016181">
    <property type="entry name" value="Acyl_CoA_acyltransferase"/>
</dbReference>
<dbReference type="RefSeq" id="WP_203994089.1">
    <property type="nucleotide sequence ID" value="NZ_BOOU01000102.1"/>
</dbReference>
<evidence type="ECO:0000259" key="1">
    <source>
        <dbReference type="PROSITE" id="PS51186"/>
    </source>
</evidence>
<proteinExistence type="predicted"/>
<organism evidence="2 3">
    <name type="scientific">Sphaerisporangium rufum</name>
    <dbReference type="NCBI Taxonomy" id="1381558"/>
    <lineage>
        <taxon>Bacteria</taxon>
        <taxon>Bacillati</taxon>
        <taxon>Actinomycetota</taxon>
        <taxon>Actinomycetes</taxon>
        <taxon>Streptosporangiales</taxon>
        <taxon>Streptosporangiaceae</taxon>
        <taxon>Sphaerisporangium</taxon>
    </lineage>
</organism>
<dbReference type="GO" id="GO:0005737">
    <property type="term" value="C:cytoplasm"/>
    <property type="evidence" value="ECO:0007669"/>
    <property type="project" value="TreeGrafter"/>
</dbReference>
<comment type="caution">
    <text evidence="2">The sequence shown here is derived from an EMBL/GenBank/DDBJ whole genome shotgun (WGS) entry which is preliminary data.</text>
</comment>
<dbReference type="CDD" id="cd04301">
    <property type="entry name" value="NAT_SF"/>
    <property type="match status" value="1"/>
</dbReference>
<reference evidence="2" key="1">
    <citation type="submission" date="2021-01" db="EMBL/GenBank/DDBJ databases">
        <title>Whole genome shotgun sequence of Sphaerisporangium rufum NBRC 109079.</title>
        <authorList>
            <person name="Komaki H."/>
            <person name="Tamura T."/>
        </authorList>
    </citation>
    <scope>NUCLEOTIDE SEQUENCE</scope>
    <source>
        <strain evidence="2">NBRC 109079</strain>
    </source>
</reference>
<dbReference type="GO" id="GO:1990189">
    <property type="term" value="F:protein N-terminal-serine acetyltransferase activity"/>
    <property type="evidence" value="ECO:0007669"/>
    <property type="project" value="TreeGrafter"/>
</dbReference>
<dbReference type="GO" id="GO:0008999">
    <property type="term" value="F:protein-N-terminal-alanine acetyltransferase activity"/>
    <property type="evidence" value="ECO:0007669"/>
    <property type="project" value="TreeGrafter"/>
</dbReference>
<evidence type="ECO:0000313" key="2">
    <source>
        <dbReference type="EMBL" id="GII81601.1"/>
    </source>
</evidence>
<feature type="domain" description="N-acetyltransferase" evidence="1">
    <location>
        <begin position="16"/>
        <end position="176"/>
    </location>
</feature>
<keyword evidence="3" id="KW-1185">Reference proteome</keyword>